<dbReference type="GO" id="GO:0003677">
    <property type="term" value="F:DNA binding"/>
    <property type="evidence" value="ECO:0007669"/>
    <property type="project" value="UniProtKB-KW"/>
</dbReference>
<accession>A0ABV2JTR6</accession>
<proteinExistence type="predicted"/>
<dbReference type="InterPro" id="IPR001845">
    <property type="entry name" value="HTH_ArsR_DNA-bd_dom"/>
</dbReference>
<evidence type="ECO:0000256" key="1">
    <source>
        <dbReference type="ARBA" id="ARBA00023015"/>
    </source>
</evidence>
<keyword evidence="3" id="KW-0804">Transcription</keyword>
<protein>
    <submittedName>
        <fullName evidence="5">DNA-binding transcriptional ArsR family regulator</fullName>
    </submittedName>
</protein>
<evidence type="ECO:0000313" key="6">
    <source>
        <dbReference type="Proteomes" id="UP001549184"/>
    </source>
</evidence>
<dbReference type="EMBL" id="JBEPMU010000001">
    <property type="protein sequence ID" value="MET3651229.1"/>
    <property type="molecule type" value="Genomic_DNA"/>
</dbReference>
<evidence type="ECO:0000313" key="5">
    <source>
        <dbReference type="EMBL" id="MET3651229.1"/>
    </source>
</evidence>
<dbReference type="InterPro" id="IPR036390">
    <property type="entry name" value="WH_DNA-bd_sf"/>
</dbReference>
<keyword evidence="2 5" id="KW-0238">DNA-binding</keyword>
<dbReference type="InterPro" id="IPR051011">
    <property type="entry name" value="Metal_resp_trans_reg"/>
</dbReference>
<dbReference type="PRINTS" id="PR00778">
    <property type="entry name" value="HTHARSR"/>
</dbReference>
<dbReference type="Proteomes" id="UP001549184">
    <property type="component" value="Unassembled WGS sequence"/>
</dbReference>
<reference evidence="5 6" key="1">
    <citation type="submission" date="2024-06" db="EMBL/GenBank/DDBJ databases">
        <title>Sorghum-associated microbial communities from plants grown in Nebraska, USA.</title>
        <authorList>
            <person name="Schachtman D."/>
        </authorList>
    </citation>
    <scope>NUCLEOTIDE SEQUENCE [LARGE SCALE GENOMIC DNA]</scope>
    <source>
        <strain evidence="5 6">1073</strain>
    </source>
</reference>
<name>A0ABV2JTR6_9GAMM</name>
<dbReference type="NCBIfam" id="NF033788">
    <property type="entry name" value="HTH_metalloreg"/>
    <property type="match status" value="1"/>
</dbReference>
<dbReference type="PANTHER" id="PTHR43132:SF2">
    <property type="entry name" value="ARSENICAL RESISTANCE OPERON REPRESSOR ARSR-RELATED"/>
    <property type="match status" value="1"/>
</dbReference>
<dbReference type="PROSITE" id="PS50987">
    <property type="entry name" value="HTH_ARSR_2"/>
    <property type="match status" value="1"/>
</dbReference>
<gene>
    <name evidence="5" type="ORF">ABIC75_000931</name>
</gene>
<evidence type="ECO:0000256" key="3">
    <source>
        <dbReference type="ARBA" id="ARBA00023163"/>
    </source>
</evidence>
<dbReference type="InterPro" id="IPR036388">
    <property type="entry name" value="WH-like_DNA-bd_sf"/>
</dbReference>
<sequence length="134" mass="14281">MLDPLVHRPTLSTPLMQTKQAIAVLSALAQESRLAVYRLLVEHAPDGLAASAIAEALGLANATLSFHLKELVHAGLITSRQDGRFIYYSPVLDVMDELVGYLTENCCSATGKSCAPSSAKKATASAVRSRKRTA</sequence>
<dbReference type="SMART" id="SM00418">
    <property type="entry name" value="HTH_ARSR"/>
    <property type="match status" value="1"/>
</dbReference>
<dbReference type="CDD" id="cd00090">
    <property type="entry name" value="HTH_ARSR"/>
    <property type="match status" value="1"/>
</dbReference>
<evidence type="ECO:0000259" key="4">
    <source>
        <dbReference type="PROSITE" id="PS50987"/>
    </source>
</evidence>
<dbReference type="SUPFAM" id="SSF46785">
    <property type="entry name" value="Winged helix' DNA-binding domain"/>
    <property type="match status" value="1"/>
</dbReference>
<keyword evidence="6" id="KW-1185">Reference proteome</keyword>
<dbReference type="Gene3D" id="1.10.10.10">
    <property type="entry name" value="Winged helix-like DNA-binding domain superfamily/Winged helix DNA-binding domain"/>
    <property type="match status" value="1"/>
</dbReference>
<feature type="domain" description="HTH arsR-type" evidence="4">
    <location>
        <begin position="11"/>
        <end position="110"/>
    </location>
</feature>
<keyword evidence="1" id="KW-0805">Transcription regulation</keyword>
<dbReference type="Pfam" id="PF12840">
    <property type="entry name" value="HTH_20"/>
    <property type="match status" value="1"/>
</dbReference>
<dbReference type="PANTHER" id="PTHR43132">
    <property type="entry name" value="ARSENICAL RESISTANCE OPERON REPRESSOR ARSR-RELATED"/>
    <property type="match status" value="1"/>
</dbReference>
<organism evidence="5 6">
    <name type="scientific">Dyella japonica</name>
    <dbReference type="NCBI Taxonomy" id="231455"/>
    <lineage>
        <taxon>Bacteria</taxon>
        <taxon>Pseudomonadati</taxon>
        <taxon>Pseudomonadota</taxon>
        <taxon>Gammaproteobacteria</taxon>
        <taxon>Lysobacterales</taxon>
        <taxon>Rhodanobacteraceae</taxon>
        <taxon>Dyella</taxon>
    </lineage>
</organism>
<dbReference type="InterPro" id="IPR011991">
    <property type="entry name" value="ArsR-like_HTH"/>
</dbReference>
<comment type="caution">
    <text evidence="5">The sequence shown here is derived from an EMBL/GenBank/DDBJ whole genome shotgun (WGS) entry which is preliminary data.</text>
</comment>
<evidence type="ECO:0000256" key="2">
    <source>
        <dbReference type="ARBA" id="ARBA00023125"/>
    </source>
</evidence>